<sequence>MDGRRIHCDDKTTQAALMGVRSARIRVDDVNVL</sequence>
<dbReference type="AlphaFoldDB" id="A0A381QZG2"/>
<dbReference type="EMBL" id="UINC01001596">
    <property type="protein sequence ID" value="SUZ84570.1"/>
    <property type="molecule type" value="Genomic_DNA"/>
</dbReference>
<protein>
    <submittedName>
        <fullName evidence="1">Uncharacterized protein</fullName>
    </submittedName>
</protein>
<gene>
    <name evidence="1" type="ORF">METZ01_LOCUS37424</name>
</gene>
<proteinExistence type="predicted"/>
<reference evidence="1" key="1">
    <citation type="submission" date="2018-05" db="EMBL/GenBank/DDBJ databases">
        <authorList>
            <person name="Lanie J.A."/>
            <person name="Ng W.-L."/>
            <person name="Kazmierczak K.M."/>
            <person name="Andrzejewski T.M."/>
            <person name="Davidsen T.M."/>
            <person name="Wayne K.J."/>
            <person name="Tettelin H."/>
            <person name="Glass J.I."/>
            <person name="Rusch D."/>
            <person name="Podicherti R."/>
            <person name="Tsui H.-C.T."/>
            <person name="Winkler M.E."/>
        </authorList>
    </citation>
    <scope>NUCLEOTIDE SEQUENCE</scope>
</reference>
<accession>A0A381QZG2</accession>
<evidence type="ECO:0000313" key="1">
    <source>
        <dbReference type="EMBL" id="SUZ84570.1"/>
    </source>
</evidence>
<name>A0A381QZG2_9ZZZZ</name>
<organism evidence="1">
    <name type="scientific">marine metagenome</name>
    <dbReference type="NCBI Taxonomy" id="408172"/>
    <lineage>
        <taxon>unclassified sequences</taxon>
        <taxon>metagenomes</taxon>
        <taxon>ecological metagenomes</taxon>
    </lineage>
</organism>